<evidence type="ECO:0000256" key="1">
    <source>
        <dbReference type="ARBA" id="ARBA00004123"/>
    </source>
</evidence>
<comment type="caution">
    <text evidence="7">The sequence shown here is derived from an EMBL/GenBank/DDBJ whole genome shotgun (WGS) entry which is preliminary data.</text>
</comment>
<reference evidence="7 8" key="1">
    <citation type="submission" date="2024-01" db="EMBL/GenBank/DDBJ databases">
        <authorList>
            <person name="Allen C."/>
            <person name="Tagirdzhanova G."/>
        </authorList>
    </citation>
    <scope>NUCLEOTIDE SEQUENCE [LARGE SCALE GENOMIC DNA]</scope>
</reference>
<evidence type="ECO:0000313" key="7">
    <source>
        <dbReference type="EMBL" id="CAK7209256.1"/>
    </source>
</evidence>
<evidence type="ECO:0000256" key="4">
    <source>
        <dbReference type="ARBA" id="ARBA00022490"/>
    </source>
</evidence>
<dbReference type="InterPro" id="IPR013900">
    <property type="entry name" value="RNR_inhibitor"/>
</dbReference>
<organism evidence="7 8">
    <name type="scientific">Sporothrix bragantina</name>
    <dbReference type="NCBI Taxonomy" id="671064"/>
    <lineage>
        <taxon>Eukaryota</taxon>
        <taxon>Fungi</taxon>
        <taxon>Dikarya</taxon>
        <taxon>Ascomycota</taxon>
        <taxon>Pezizomycotina</taxon>
        <taxon>Sordariomycetes</taxon>
        <taxon>Sordariomycetidae</taxon>
        <taxon>Ophiostomatales</taxon>
        <taxon>Ophiostomataceae</taxon>
        <taxon>Sporothrix</taxon>
    </lineage>
</organism>
<dbReference type="Pfam" id="PF08591">
    <property type="entry name" value="RNR_inhib"/>
    <property type="match status" value="1"/>
</dbReference>
<evidence type="ECO:0000256" key="5">
    <source>
        <dbReference type="ARBA" id="ARBA00023242"/>
    </source>
</evidence>
<sequence>MATPRVKRAFAGASSDPAQRQITSFFGRDLDHEADLSSSSRPGFERRSSSPLLPPSVQANLLAVGMRVRKSVPEGYKTGKEEDEAAARPKAAMATTYTASRSSYSSYSTPNPMPSLTRTDSGSQRELTPFCGLHKIGGLGVQSFGDDDGRPLFAASLFNGGDDLGEDSEPPSLTSSQETVSSTSSRFASTPTTRFNTGMAPAMASTRKRFYGQEDDDENDYENGTEDDAGAVYRSNYGRAFQVHEDARLPAVQGLSQASMSSFASPVNGWLTSGNAGRRVLAIPRRRQKNGEHQQHQHQQPHAAVKQADGSLLFLDQENVEIVGDFGEADFLDASMLVQGGDMEMGGM</sequence>
<feature type="compositionally biased region" description="Polar residues" evidence="6">
    <location>
        <begin position="114"/>
        <end position="124"/>
    </location>
</feature>
<accession>A0ABP0APX3</accession>
<dbReference type="PANTHER" id="PTHR28081">
    <property type="entry name" value="DAMAGE-REGULATED IMPORT FACILITATOR 1-RELATED"/>
    <property type="match status" value="1"/>
</dbReference>
<keyword evidence="4" id="KW-0963">Cytoplasm</keyword>
<dbReference type="PANTHER" id="PTHR28081:SF1">
    <property type="entry name" value="DAMAGE-REGULATED IMPORT FACILITATOR 1"/>
    <property type="match status" value="1"/>
</dbReference>
<protein>
    <submittedName>
        <fullName evidence="7">Uncharacterized protein</fullName>
    </submittedName>
</protein>
<name>A0ABP0APX3_9PEZI</name>
<evidence type="ECO:0000256" key="6">
    <source>
        <dbReference type="SAM" id="MobiDB-lite"/>
    </source>
</evidence>
<evidence type="ECO:0000256" key="2">
    <source>
        <dbReference type="ARBA" id="ARBA00004496"/>
    </source>
</evidence>
<feature type="compositionally biased region" description="Low complexity" evidence="6">
    <location>
        <begin position="172"/>
        <end position="185"/>
    </location>
</feature>
<evidence type="ECO:0000256" key="3">
    <source>
        <dbReference type="ARBA" id="ARBA00005459"/>
    </source>
</evidence>
<dbReference type="Proteomes" id="UP001642406">
    <property type="component" value="Unassembled WGS sequence"/>
</dbReference>
<feature type="region of interest" description="Disordered" evidence="6">
    <location>
        <begin position="76"/>
        <end position="124"/>
    </location>
</feature>
<feature type="region of interest" description="Disordered" evidence="6">
    <location>
        <begin position="26"/>
        <end position="56"/>
    </location>
</feature>
<feature type="region of interest" description="Disordered" evidence="6">
    <location>
        <begin position="287"/>
        <end position="306"/>
    </location>
</feature>
<feature type="compositionally biased region" description="Low complexity" evidence="6">
    <location>
        <begin position="88"/>
        <end position="109"/>
    </location>
</feature>
<feature type="compositionally biased region" description="Polar residues" evidence="6">
    <location>
        <begin position="186"/>
        <end position="196"/>
    </location>
</feature>
<keyword evidence="8" id="KW-1185">Reference proteome</keyword>
<dbReference type="EMBL" id="CAWUHC010000002">
    <property type="protein sequence ID" value="CAK7209256.1"/>
    <property type="molecule type" value="Genomic_DNA"/>
</dbReference>
<evidence type="ECO:0000313" key="8">
    <source>
        <dbReference type="Proteomes" id="UP001642406"/>
    </source>
</evidence>
<comment type="similarity">
    <text evidence="3">Belongs to the DIF1/spd1 family.</text>
</comment>
<feature type="region of interest" description="Disordered" evidence="6">
    <location>
        <begin position="156"/>
        <end position="201"/>
    </location>
</feature>
<proteinExistence type="inferred from homology"/>
<keyword evidence="5" id="KW-0539">Nucleus</keyword>
<gene>
    <name evidence="7" type="ORF">SBRCBS47491_000382</name>
</gene>
<comment type="subcellular location">
    <subcellularLocation>
        <location evidence="2">Cytoplasm</location>
    </subcellularLocation>
    <subcellularLocation>
        <location evidence="1">Nucleus</location>
    </subcellularLocation>
</comment>